<dbReference type="Gene3D" id="3.30.360.10">
    <property type="entry name" value="Dihydrodipicolinate Reductase, domain 2"/>
    <property type="match status" value="1"/>
</dbReference>
<feature type="domain" description="Semialdehyde dehydrogenase dimerisation" evidence="1">
    <location>
        <begin position="41"/>
        <end position="131"/>
    </location>
</feature>
<dbReference type="SUPFAM" id="SSF55347">
    <property type="entry name" value="Glyceraldehyde-3-phosphate dehydrogenase-like, C-terminal domain"/>
    <property type="match status" value="1"/>
</dbReference>
<gene>
    <name evidence="2" type="ORF">SVIM_LOCUS127150</name>
</gene>
<proteinExistence type="predicted"/>
<dbReference type="PANTHER" id="PTHR46278:SF2">
    <property type="entry name" value="ASPARTATE-SEMIALDEHYDE DEHYDROGENASE"/>
    <property type="match status" value="1"/>
</dbReference>
<accession>A0A6N2KRE1</accession>
<dbReference type="GO" id="GO:0046983">
    <property type="term" value="F:protein dimerization activity"/>
    <property type="evidence" value="ECO:0007669"/>
    <property type="project" value="InterPro"/>
</dbReference>
<dbReference type="GO" id="GO:0008652">
    <property type="term" value="P:amino acid biosynthetic process"/>
    <property type="evidence" value="ECO:0007669"/>
    <property type="project" value="InterPro"/>
</dbReference>
<dbReference type="Pfam" id="PF02774">
    <property type="entry name" value="Semialdhyde_dhC"/>
    <property type="match status" value="1"/>
</dbReference>
<dbReference type="EMBL" id="CAADRP010000669">
    <property type="protein sequence ID" value="VFU31152.1"/>
    <property type="molecule type" value="Genomic_DNA"/>
</dbReference>
<evidence type="ECO:0000259" key="1">
    <source>
        <dbReference type="Pfam" id="PF02774"/>
    </source>
</evidence>
<dbReference type="PANTHER" id="PTHR46278">
    <property type="entry name" value="DEHYDROGENASE, PUTATIVE-RELATED"/>
    <property type="match status" value="1"/>
</dbReference>
<reference evidence="2" key="1">
    <citation type="submission" date="2019-03" db="EMBL/GenBank/DDBJ databases">
        <authorList>
            <person name="Mank J."/>
            <person name="Almeida P."/>
        </authorList>
    </citation>
    <scope>NUCLEOTIDE SEQUENCE</scope>
    <source>
        <strain evidence="2">78183</strain>
    </source>
</reference>
<dbReference type="AlphaFoldDB" id="A0A6N2KRE1"/>
<evidence type="ECO:0000313" key="2">
    <source>
        <dbReference type="EMBL" id="VFU31152.1"/>
    </source>
</evidence>
<organism evidence="2">
    <name type="scientific">Salix viminalis</name>
    <name type="common">Common osier</name>
    <name type="synonym">Basket willow</name>
    <dbReference type="NCBI Taxonomy" id="40686"/>
    <lineage>
        <taxon>Eukaryota</taxon>
        <taxon>Viridiplantae</taxon>
        <taxon>Streptophyta</taxon>
        <taxon>Embryophyta</taxon>
        <taxon>Tracheophyta</taxon>
        <taxon>Spermatophyta</taxon>
        <taxon>Magnoliopsida</taxon>
        <taxon>eudicotyledons</taxon>
        <taxon>Gunneridae</taxon>
        <taxon>Pentapetalae</taxon>
        <taxon>rosids</taxon>
        <taxon>fabids</taxon>
        <taxon>Malpighiales</taxon>
        <taxon>Salicaceae</taxon>
        <taxon>Saliceae</taxon>
        <taxon>Salix</taxon>
    </lineage>
</organism>
<name>A0A6N2KRE1_SALVM</name>
<dbReference type="InterPro" id="IPR012280">
    <property type="entry name" value="Semialdhyde_DH_dimer_dom"/>
</dbReference>
<dbReference type="GO" id="GO:0016620">
    <property type="term" value="F:oxidoreductase activity, acting on the aldehyde or oxo group of donors, NAD or NADP as acceptor"/>
    <property type="evidence" value="ECO:0007669"/>
    <property type="project" value="InterPro"/>
</dbReference>
<sequence length="209" mass="24664">MPRCNEWLLVHIRQPVVPVLQQWKSLSCRLVRSWKENHQLANIFKQQYAFNLFSHNAPILSNGYNEEEMKLVKETRKIWNDKNVKVTATCIRVPVMRAHAESVNLQFQQPLDEDTAKDILKSAPGVVVIDDGHLITFPHLWRYQTKIMLQLVGFVVICRKMEIRGWIYLSVVIKYAKELHLMLFRLLRCCCSLFFCFSGEVHLMDYSIW</sequence>
<protein>
    <recommendedName>
        <fullName evidence="1">Semialdehyde dehydrogenase dimerisation domain-containing protein</fullName>
    </recommendedName>
</protein>